<comment type="caution">
    <text evidence="2">The sequence shown here is derived from an EMBL/GenBank/DDBJ whole genome shotgun (WGS) entry which is preliminary data.</text>
</comment>
<dbReference type="PANTHER" id="PTHR14030:SF19">
    <property type="entry name" value="MITOTIC SPINDLE CHECKPOINT PROTEIN BUBR1"/>
    <property type="match status" value="1"/>
</dbReference>
<keyword evidence="2" id="KW-0808">Transferase</keyword>
<dbReference type="GO" id="GO:0004674">
    <property type="term" value="F:protein serine/threonine kinase activity"/>
    <property type="evidence" value="ECO:0007669"/>
    <property type="project" value="UniProtKB-EC"/>
</dbReference>
<dbReference type="AlphaFoldDB" id="A0ABD1FWH8"/>
<gene>
    <name evidence="2" type="primary">BUBR1</name>
    <name evidence="2" type="ORF">AAHA92_31280</name>
</gene>
<dbReference type="Proteomes" id="UP001567538">
    <property type="component" value="Unassembled WGS sequence"/>
</dbReference>
<dbReference type="PANTHER" id="PTHR14030">
    <property type="entry name" value="MITOTIC CHECKPOINT SERINE/THREONINE-PROTEIN KINASE BUB1"/>
    <property type="match status" value="1"/>
</dbReference>
<protein>
    <submittedName>
        <fullName evidence="2">Mitotic spindle checkpoint protein bubr1</fullName>
        <ecNumber evidence="2">2.7.11.1</ecNumber>
    </submittedName>
</protein>
<dbReference type="SMART" id="SM00777">
    <property type="entry name" value="Mad3_BUB1_I"/>
    <property type="match status" value="1"/>
</dbReference>
<evidence type="ECO:0000313" key="3">
    <source>
        <dbReference type="Proteomes" id="UP001567538"/>
    </source>
</evidence>
<accession>A0ABD1FWH8</accession>
<dbReference type="EC" id="2.7.11.1" evidence="2"/>
<proteinExistence type="predicted"/>
<dbReference type="InterPro" id="IPR015661">
    <property type="entry name" value="Bub1/Mad3"/>
</dbReference>
<feature type="domain" description="BUB1 N-terminal" evidence="1">
    <location>
        <begin position="1"/>
        <end position="112"/>
    </location>
</feature>
<keyword evidence="3" id="KW-1185">Reference proteome</keyword>
<dbReference type="Gene3D" id="1.25.40.430">
    <property type="match status" value="1"/>
</dbReference>
<reference evidence="2 3" key="1">
    <citation type="submission" date="2024-06" db="EMBL/GenBank/DDBJ databases">
        <title>A chromosome level genome sequence of Diviner's sage (Salvia divinorum).</title>
        <authorList>
            <person name="Ford S.A."/>
            <person name="Ro D.-K."/>
            <person name="Ness R.W."/>
            <person name="Phillips M.A."/>
        </authorList>
    </citation>
    <scope>NUCLEOTIDE SEQUENCE [LARGE SCALE GENOMIC DNA]</scope>
    <source>
        <strain evidence="2">SAF-2024a</strain>
        <tissue evidence="2">Leaf</tissue>
    </source>
</reference>
<dbReference type="Pfam" id="PF08311">
    <property type="entry name" value="Mad3_BUB1_I"/>
    <property type="match status" value="1"/>
</dbReference>
<sequence length="112" mass="13264">MPNEIWCIKWVQEASHPDCSGLIVIYEQCARTFWHDDRYKDNLRYLKVWLEYAENCVDAEVIYIFLEANNIGVIHVELYISYALLMEQKNKNKTANEIFNRGLSMKAKSIEN</sequence>
<dbReference type="PROSITE" id="PS51489">
    <property type="entry name" value="BUB1_N"/>
    <property type="match status" value="1"/>
</dbReference>
<evidence type="ECO:0000259" key="1">
    <source>
        <dbReference type="PROSITE" id="PS51489"/>
    </source>
</evidence>
<dbReference type="EMBL" id="JBEAFC010000012">
    <property type="protein sequence ID" value="KAL1535196.1"/>
    <property type="molecule type" value="Genomic_DNA"/>
</dbReference>
<dbReference type="InterPro" id="IPR013212">
    <property type="entry name" value="Mad3/Bub1_I"/>
</dbReference>
<evidence type="ECO:0000313" key="2">
    <source>
        <dbReference type="EMBL" id="KAL1535196.1"/>
    </source>
</evidence>
<name>A0ABD1FWH8_SALDI</name>
<organism evidence="2 3">
    <name type="scientific">Salvia divinorum</name>
    <name type="common">Maria pastora</name>
    <name type="synonym">Diviner's sage</name>
    <dbReference type="NCBI Taxonomy" id="28513"/>
    <lineage>
        <taxon>Eukaryota</taxon>
        <taxon>Viridiplantae</taxon>
        <taxon>Streptophyta</taxon>
        <taxon>Embryophyta</taxon>
        <taxon>Tracheophyta</taxon>
        <taxon>Spermatophyta</taxon>
        <taxon>Magnoliopsida</taxon>
        <taxon>eudicotyledons</taxon>
        <taxon>Gunneridae</taxon>
        <taxon>Pentapetalae</taxon>
        <taxon>asterids</taxon>
        <taxon>lamiids</taxon>
        <taxon>Lamiales</taxon>
        <taxon>Lamiaceae</taxon>
        <taxon>Nepetoideae</taxon>
        <taxon>Mentheae</taxon>
        <taxon>Salviinae</taxon>
        <taxon>Salvia</taxon>
        <taxon>Salvia subgen. Calosphace</taxon>
    </lineage>
</organism>